<proteinExistence type="predicted"/>
<dbReference type="SUPFAM" id="SSF53335">
    <property type="entry name" value="S-adenosyl-L-methionine-dependent methyltransferases"/>
    <property type="match status" value="1"/>
</dbReference>
<dbReference type="AlphaFoldDB" id="A0AA36JFM4"/>
<dbReference type="PANTHER" id="PTHR14614:SF163">
    <property type="entry name" value="METHYLTRANSFERASE SMALL DOMAIN-CONTAINING PROTEIN"/>
    <property type="match status" value="1"/>
</dbReference>
<protein>
    <submittedName>
        <fullName evidence="1">Uncharacterized protein</fullName>
    </submittedName>
</protein>
<dbReference type="Proteomes" id="UP001178507">
    <property type="component" value="Unassembled WGS sequence"/>
</dbReference>
<dbReference type="Pfam" id="PF10294">
    <property type="entry name" value="Methyltransf_16"/>
    <property type="match status" value="1"/>
</dbReference>
<dbReference type="InterPro" id="IPR029063">
    <property type="entry name" value="SAM-dependent_MTases_sf"/>
</dbReference>
<comment type="caution">
    <text evidence="1">The sequence shown here is derived from an EMBL/GenBank/DDBJ whole genome shotgun (WGS) entry which is preliminary data.</text>
</comment>
<dbReference type="PANTHER" id="PTHR14614">
    <property type="entry name" value="HEPATOCELLULAR CARCINOMA-ASSOCIATED ANTIGEN"/>
    <property type="match status" value="1"/>
</dbReference>
<gene>
    <name evidence="1" type="ORF">EVOR1521_LOCUS27159</name>
</gene>
<evidence type="ECO:0000313" key="1">
    <source>
        <dbReference type="EMBL" id="CAJ1404774.1"/>
    </source>
</evidence>
<accession>A0AA36JFM4</accession>
<evidence type="ECO:0000313" key="2">
    <source>
        <dbReference type="Proteomes" id="UP001178507"/>
    </source>
</evidence>
<keyword evidence="2" id="KW-1185">Reference proteome</keyword>
<organism evidence="1 2">
    <name type="scientific">Effrenium voratum</name>
    <dbReference type="NCBI Taxonomy" id="2562239"/>
    <lineage>
        <taxon>Eukaryota</taxon>
        <taxon>Sar</taxon>
        <taxon>Alveolata</taxon>
        <taxon>Dinophyceae</taxon>
        <taxon>Suessiales</taxon>
        <taxon>Symbiodiniaceae</taxon>
        <taxon>Effrenium</taxon>
    </lineage>
</organism>
<dbReference type="Gene3D" id="3.40.50.150">
    <property type="entry name" value="Vaccinia Virus protein VP39"/>
    <property type="match status" value="1"/>
</dbReference>
<reference evidence="1" key="1">
    <citation type="submission" date="2023-08" db="EMBL/GenBank/DDBJ databases">
        <authorList>
            <person name="Chen Y."/>
            <person name="Shah S."/>
            <person name="Dougan E. K."/>
            <person name="Thang M."/>
            <person name="Chan C."/>
        </authorList>
    </citation>
    <scope>NUCLEOTIDE SEQUENCE</scope>
</reference>
<sequence>MWPLLVARAADGLWHQVTQPVPRARLLLYTPASAALSTQLPHGLPEGVQLQFPLSVADQEQTVAWQLLCHQRLEAQLDREVEGYVSLRLDEPTALGPPLLVRELPETVGSKVWRGAWLLWKVLQNSEAQSLLELGAGVGLTGLLLASEPSAQQRRVVVSETRNAYAGAEVTFQNLQHNAALNAAAIEAAGGSVQVLDLDWTEANGAFGHAFDLVIGSDILYEPHLFEDLLTLMQRSARRAVLVQNTARKGTEYFKELCRLRGISLSEHDVSQLDADEVWLQQRPDSAGGVYHCWTLEFPEPTALKKSEPRWIGGEGRR</sequence>
<name>A0AA36JFM4_9DINO</name>
<dbReference type="InterPro" id="IPR019410">
    <property type="entry name" value="Methyltransf_16"/>
</dbReference>
<dbReference type="EMBL" id="CAUJNA010003555">
    <property type="protein sequence ID" value="CAJ1404774.1"/>
    <property type="molecule type" value="Genomic_DNA"/>
</dbReference>